<protein>
    <submittedName>
        <fullName evidence="1">Uncharacterized protein</fullName>
    </submittedName>
</protein>
<gene>
    <name evidence="1" type="ORF">BST39_22520</name>
</gene>
<dbReference type="EMBL" id="MVIE01000037">
    <property type="protein sequence ID" value="ORB35459.1"/>
    <property type="molecule type" value="Genomic_DNA"/>
</dbReference>
<reference evidence="1 2" key="1">
    <citation type="submission" date="2017-02" db="EMBL/GenBank/DDBJ databases">
        <title>The new phylogeny of genus Mycobacterium.</title>
        <authorList>
            <person name="Tortoli E."/>
            <person name="Trovato A."/>
            <person name="Cirillo D.M."/>
        </authorList>
    </citation>
    <scope>NUCLEOTIDE SEQUENCE [LARGE SCALE GENOMIC DNA]</scope>
    <source>
        <strain evidence="1 2">DSM 45000</strain>
    </source>
</reference>
<accession>A0A1X0I5J9</accession>
<name>A0A1X0I5J9_9MYCO</name>
<comment type="caution">
    <text evidence="1">The sequence shown here is derived from an EMBL/GenBank/DDBJ whole genome shotgun (WGS) entry which is preliminary data.</text>
</comment>
<organism evidence="1 2">
    <name type="scientific">Mycobacterium paraseoulense</name>
    <dbReference type="NCBI Taxonomy" id="590652"/>
    <lineage>
        <taxon>Bacteria</taxon>
        <taxon>Bacillati</taxon>
        <taxon>Actinomycetota</taxon>
        <taxon>Actinomycetes</taxon>
        <taxon>Mycobacteriales</taxon>
        <taxon>Mycobacteriaceae</taxon>
        <taxon>Mycobacterium</taxon>
    </lineage>
</organism>
<keyword evidence="2" id="KW-1185">Reference proteome</keyword>
<proteinExistence type="predicted"/>
<dbReference type="AlphaFoldDB" id="A0A1X0I5J9"/>
<evidence type="ECO:0000313" key="2">
    <source>
        <dbReference type="Proteomes" id="UP000192513"/>
    </source>
</evidence>
<evidence type="ECO:0000313" key="1">
    <source>
        <dbReference type="EMBL" id="ORB35459.1"/>
    </source>
</evidence>
<dbReference type="Proteomes" id="UP000192513">
    <property type="component" value="Unassembled WGS sequence"/>
</dbReference>
<sequence>MLAECFLRAVTAVLDAAESCWETDEPFADQLVNSCIVGLAVTRESPTMRMLTFDDELGRTYRAASASEKWQNRLQDDLGERFAAAAKGEVRDDVAPETMAH</sequence>